<feature type="region of interest" description="Disordered" evidence="1">
    <location>
        <begin position="299"/>
        <end position="344"/>
    </location>
</feature>
<evidence type="ECO:0000256" key="1">
    <source>
        <dbReference type="SAM" id="MobiDB-lite"/>
    </source>
</evidence>
<dbReference type="AlphaFoldDB" id="A0AA97D995"/>
<dbReference type="Proteomes" id="UP001300604">
    <property type="component" value="Chromosome"/>
</dbReference>
<dbReference type="PANTHER" id="PTHR36847">
    <property type="entry name" value="AMIDOLIGASE ENZYME"/>
    <property type="match status" value="1"/>
</dbReference>
<evidence type="ECO:0000313" key="2">
    <source>
        <dbReference type="EMBL" id="WOC32109.1"/>
    </source>
</evidence>
<feature type="compositionally biased region" description="Polar residues" evidence="1">
    <location>
        <begin position="316"/>
        <end position="331"/>
    </location>
</feature>
<dbReference type="Pfam" id="PF12224">
    <property type="entry name" value="Amidoligase_2"/>
    <property type="match status" value="1"/>
</dbReference>
<name>A0AA97D995_9FIRM</name>
<evidence type="ECO:0000313" key="3">
    <source>
        <dbReference type="Proteomes" id="UP001300604"/>
    </source>
</evidence>
<dbReference type="KEGG" id="carl:PXC00_13070"/>
<dbReference type="InterPro" id="IPR022025">
    <property type="entry name" value="Amidoligase_2"/>
</dbReference>
<dbReference type="EMBL" id="CP135996">
    <property type="protein sequence ID" value="WOC32109.1"/>
    <property type="molecule type" value="Genomic_DNA"/>
</dbReference>
<dbReference type="RefSeq" id="WP_275844168.1">
    <property type="nucleotide sequence ID" value="NZ_CP135996.1"/>
</dbReference>
<protein>
    <submittedName>
        <fullName evidence="2">Amidoligase family protein</fullName>
    </submittedName>
</protein>
<reference evidence="2" key="1">
    <citation type="submission" date="2023-09" db="EMBL/GenBank/DDBJ databases">
        <authorList>
            <person name="Zeng C."/>
        </authorList>
    </citation>
    <scope>NUCLEOTIDE SEQUENCE</scope>
    <source>
        <strain evidence="2">ZCY20-5</strain>
    </source>
</reference>
<reference evidence="2" key="2">
    <citation type="submission" date="2024-06" db="EMBL/GenBank/DDBJ databases">
        <title>Caproicibacterium argilliputei sp. nov, a novel caproic acid producing anaerobic bacterium isolated from pit mud.</title>
        <authorList>
            <person name="Xia S."/>
        </authorList>
    </citation>
    <scope>NUCLEOTIDE SEQUENCE</scope>
    <source>
        <strain evidence="2">ZCY20-5</strain>
    </source>
</reference>
<keyword evidence="3" id="KW-1185">Reference proteome</keyword>
<dbReference type="PANTHER" id="PTHR36847:SF1">
    <property type="entry name" value="AMIDOLIGASE ENZYME"/>
    <property type="match status" value="1"/>
</dbReference>
<gene>
    <name evidence="2" type="ORF">PXC00_13070</name>
</gene>
<organism evidence="2 3">
    <name type="scientific">Caproicibacterium argilliputei</name>
    <dbReference type="NCBI Taxonomy" id="3030016"/>
    <lineage>
        <taxon>Bacteria</taxon>
        <taxon>Bacillati</taxon>
        <taxon>Bacillota</taxon>
        <taxon>Clostridia</taxon>
        <taxon>Eubacteriales</taxon>
        <taxon>Oscillospiraceae</taxon>
        <taxon>Caproicibacterium</taxon>
    </lineage>
</organism>
<accession>A0AA97D995</accession>
<feature type="compositionally biased region" description="Basic and acidic residues" evidence="1">
    <location>
        <begin position="299"/>
        <end position="314"/>
    </location>
</feature>
<sequence length="344" mass="39270">MDMKQQRFGIEIELTGITRKAAAEIAAEHFGTAANFDGTYYNTYSALDDQGRKWNFMSDSSISAQKKSGGQVISASDEYKTEMVSPICRWEDIETVQELVRKLRKAGAIANESCGIHVHVDASPFNANTLRNITNIMASKEDLIYKALQVTVARQHRWCKPVDARFLEELNRKKPKTLNEVSRIWYNGGDRSNIHYDDSRYHCLNLHSVFQKGTVEFRSFNSTTHAGKIKAYIQFCLAISAQALNQRCASRQKTLTTNEKYTFRTWLLRLGLIGDEFKTARTHLLEHLDGCIAWRDPAQAEKQKERMRQKKEQEQTQSAPAETIESGQEQAGDQEESPAFVMRM</sequence>
<proteinExistence type="predicted"/>